<dbReference type="InterPro" id="IPR010621">
    <property type="entry name" value="DUF1214"/>
</dbReference>
<dbReference type="PANTHER" id="PTHR36509:SF2">
    <property type="entry name" value="BLL3101 PROTEIN"/>
    <property type="match status" value="1"/>
</dbReference>
<sequence length="498" mass="54638">MQGKKLPLVAMAAVCSLTLAACGKQAEPQVDRAAMEAKAKAEAEVKALEAAAKEAEARAIAIESYVYAYPLVTMEMTRRIMTNVEAPLGSRAPMGQFVRMRNYPDASYRDVTAPNADTLYTTTWVDVSKEPWILSLPDMKDRYFLFPMLDGWTNVFQVPGKRTTGTKAQTYAITGPGWSGELPPGVTEYKSPTGIVWILGRIYCTGTPADYKAVHALQDKISVVPLSAYGKPYTPAPGTVDPAIDMKTAVREQINALDAAAYFKLFAELLKTNPAAADDAPMVAKLAKIGVVPGQDFDLTKLDPAVAKGIAGAPKPAQEVIMDWMKAGIVAGDFKLEHGWLFTTKTGRYGTHYVQRALITAIGLGANRPEDAVYPTSTGPDIAAKYNGEKKYVLRFEKGQLPPVNGFWSLTMYDADYFFVDNKLNRYNLSQRNKFKTNPDGSVDLYIQNESPGKDKESNWLPAPKGDFVLMMRLYWPKEEAPSILDGSWKVPGVKEAS</sequence>
<dbReference type="InterPro" id="IPR037049">
    <property type="entry name" value="DUF1214_C_sf"/>
</dbReference>
<evidence type="ECO:0000313" key="6">
    <source>
        <dbReference type="Proteomes" id="UP000706151"/>
    </source>
</evidence>
<dbReference type="InterPro" id="IPR037050">
    <property type="entry name" value="DUF1254_sf"/>
</dbReference>
<evidence type="ECO:0000259" key="3">
    <source>
        <dbReference type="Pfam" id="PF06742"/>
    </source>
</evidence>
<dbReference type="Pfam" id="PF06863">
    <property type="entry name" value="DUF1254"/>
    <property type="match status" value="1"/>
</dbReference>
<evidence type="ECO:0000256" key="2">
    <source>
        <dbReference type="SAM" id="SignalP"/>
    </source>
</evidence>
<dbReference type="EMBL" id="JADJOT010000008">
    <property type="protein sequence ID" value="MBK7954143.1"/>
    <property type="molecule type" value="Genomic_DNA"/>
</dbReference>
<keyword evidence="2" id="KW-0732">Signal</keyword>
<dbReference type="Gene3D" id="2.60.40.1610">
    <property type="entry name" value="Domain of unknown function DUF1254"/>
    <property type="match status" value="1"/>
</dbReference>
<dbReference type="InterPro" id="IPR010679">
    <property type="entry name" value="DUF1254"/>
</dbReference>
<feature type="chain" id="PRO_5037136548" evidence="2">
    <location>
        <begin position="21"/>
        <end position="498"/>
    </location>
</feature>
<gene>
    <name evidence="5" type="ORF">IPK02_09380</name>
</gene>
<dbReference type="Gene3D" id="2.60.120.600">
    <property type="entry name" value="Domain of unknown function DUF1214, C-terminal domain"/>
    <property type="match status" value="1"/>
</dbReference>
<feature type="signal peptide" evidence="2">
    <location>
        <begin position="1"/>
        <end position="20"/>
    </location>
</feature>
<feature type="domain" description="DUF1214" evidence="3">
    <location>
        <begin position="372"/>
        <end position="479"/>
    </location>
</feature>
<evidence type="ECO:0000313" key="5">
    <source>
        <dbReference type="EMBL" id="MBK7954143.1"/>
    </source>
</evidence>
<keyword evidence="1" id="KW-0175">Coiled coil</keyword>
<protein>
    <submittedName>
        <fullName evidence="5">DUF1254 domain-containing protein</fullName>
    </submittedName>
</protein>
<evidence type="ECO:0000256" key="1">
    <source>
        <dbReference type="SAM" id="Coils"/>
    </source>
</evidence>
<dbReference type="AlphaFoldDB" id="A0A935T6Z2"/>
<dbReference type="PANTHER" id="PTHR36509">
    <property type="entry name" value="BLL3101 PROTEIN"/>
    <property type="match status" value="1"/>
</dbReference>
<dbReference type="Pfam" id="PF06742">
    <property type="entry name" value="DUF1214"/>
    <property type="match status" value="1"/>
</dbReference>
<organism evidence="5 6">
    <name type="scientific">Candidatus Accumulibacter affinis</name>
    <dbReference type="NCBI Taxonomy" id="2954384"/>
    <lineage>
        <taxon>Bacteria</taxon>
        <taxon>Pseudomonadati</taxon>
        <taxon>Pseudomonadota</taxon>
        <taxon>Betaproteobacteria</taxon>
        <taxon>Candidatus Accumulibacter</taxon>
    </lineage>
</organism>
<proteinExistence type="predicted"/>
<comment type="caution">
    <text evidence="5">The sequence shown here is derived from an EMBL/GenBank/DDBJ whole genome shotgun (WGS) entry which is preliminary data.</text>
</comment>
<dbReference type="PROSITE" id="PS51257">
    <property type="entry name" value="PROKAR_LIPOPROTEIN"/>
    <property type="match status" value="1"/>
</dbReference>
<name>A0A935T6Z2_9PROT</name>
<dbReference type="SUPFAM" id="SSF160935">
    <property type="entry name" value="VPA0735-like"/>
    <property type="match status" value="1"/>
</dbReference>
<accession>A0A935T6Z2</accession>
<evidence type="ECO:0000259" key="4">
    <source>
        <dbReference type="Pfam" id="PF06863"/>
    </source>
</evidence>
<dbReference type="Proteomes" id="UP000706151">
    <property type="component" value="Unassembled WGS sequence"/>
</dbReference>
<reference evidence="5 6" key="1">
    <citation type="submission" date="2020-10" db="EMBL/GenBank/DDBJ databases">
        <title>Connecting structure to function with the recovery of over 1000 high-quality activated sludge metagenome-assembled genomes encoding full-length rRNA genes using long-read sequencing.</title>
        <authorList>
            <person name="Singleton C.M."/>
            <person name="Petriglieri F."/>
            <person name="Kristensen J.M."/>
            <person name="Kirkegaard R.H."/>
            <person name="Michaelsen T.Y."/>
            <person name="Andersen M.H."/>
            <person name="Karst S.M."/>
            <person name="Dueholm M.S."/>
            <person name="Nielsen P.H."/>
            <person name="Albertsen M."/>
        </authorList>
    </citation>
    <scope>NUCLEOTIDE SEQUENCE [LARGE SCALE GENOMIC DNA]</scope>
    <source>
        <strain evidence="5">Fred_18-Q3-R57-64_BAT3C.720</strain>
    </source>
</reference>
<feature type="domain" description="DUF1254" evidence="4">
    <location>
        <begin position="95"/>
        <end position="225"/>
    </location>
</feature>
<feature type="coiled-coil region" evidence="1">
    <location>
        <begin position="31"/>
        <end position="58"/>
    </location>
</feature>